<evidence type="ECO:0000313" key="2">
    <source>
        <dbReference type="EMBL" id="KAK0467963.1"/>
    </source>
</evidence>
<dbReference type="EMBL" id="JAUEPS010000002">
    <property type="protein sequence ID" value="KAK0467963.1"/>
    <property type="molecule type" value="Genomic_DNA"/>
</dbReference>
<sequence length="163" mass="19114">MLNYFSLPYNTNRVYHTRNSETSFRYLFVPMTPAGEAIRDQYLLQQEQISLDYENAINPLSGDPMDPEALEQLKQFRIVVSHVHPLFAAITAHQWLFPTRNRPGHWFLSVACHLFAQISANDVDPPAWFRRRYKGIEFETYYDDDDDMDANTSDEELLRGGHR</sequence>
<proteinExistence type="predicted"/>
<comment type="caution">
    <text evidence="2">The sequence shown here is derived from an EMBL/GenBank/DDBJ whole genome shotgun (WGS) entry which is preliminary data.</text>
</comment>
<feature type="region of interest" description="Disordered" evidence="1">
    <location>
        <begin position="144"/>
        <end position="163"/>
    </location>
</feature>
<reference evidence="2" key="1">
    <citation type="submission" date="2023-06" db="EMBL/GenBank/DDBJ databases">
        <authorList>
            <consortium name="Lawrence Berkeley National Laboratory"/>
            <person name="Ahrendt S."/>
            <person name="Sahu N."/>
            <person name="Indic B."/>
            <person name="Wong-Bajracharya J."/>
            <person name="Merenyi Z."/>
            <person name="Ke H.-M."/>
            <person name="Monk M."/>
            <person name="Kocsube S."/>
            <person name="Drula E."/>
            <person name="Lipzen A."/>
            <person name="Balint B."/>
            <person name="Henrissat B."/>
            <person name="Andreopoulos B."/>
            <person name="Martin F.M."/>
            <person name="Harder C.B."/>
            <person name="Rigling D."/>
            <person name="Ford K.L."/>
            <person name="Foster G.D."/>
            <person name="Pangilinan J."/>
            <person name="Papanicolaou A."/>
            <person name="Barry K."/>
            <person name="LaButti K."/>
            <person name="Viragh M."/>
            <person name="Koriabine M."/>
            <person name="Yan M."/>
            <person name="Riley R."/>
            <person name="Champramary S."/>
            <person name="Plett K.L."/>
            <person name="Tsai I.J."/>
            <person name="Slot J."/>
            <person name="Sipos G."/>
            <person name="Plett J."/>
            <person name="Nagy L.G."/>
            <person name="Grigoriev I.V."/>
        </authorList>
    </citation>
    <scope>NUCLEOTIDE SEQUENCE</scope>
    <source>
        <strain evidence="2">CCBAS 213</strain>
    </source>
</reference>
<dbReference type="RefSeq" id="XP_060338238.1">
    <property type="nucleotide sequence ID" value="XM_060482118.1"/>
</dbReference>
<feature type="compositionally biased region" description="Acidic residues" evidence="1">
    <location>
        <begin position="144"/>
        <end position="155"/>
    </location>
</feature>
<keyword evidence="3" id="KW-1185">Reference proteome</keyword>
<gene>
    <name evidence="2" type="ORF">EV420DRAFT_437202</name>
</gene>
<dbReference type="AlphaFoldDB" id="A0AA39NM62"/>
<dbReference type="GeneID" id="85365666"/>
<protein>
    <submittedName>
        <fullName evidence="2">Uncharacterized protein</fullName>
    </submittedName>
</protein>
<evidence type="ECO:0000313" key="3">
    <source>
        <dbReference type="Proteomes" id="UP001175211"/>
    </source>
</evidence>
<name>A0AA39NM62_ARMTA</name>
<dbReference type="Proteomes" id="UP001175211">
    <property type="component" value="Unassembled WGS sequence"/>
</dbReference>
<organism evidence="2 3">
    <name type="scientific">Armillaria tabescens</name>
    <name type="common">Ringless honey mushroom</name>
    <name type="synonym">Agaricus tabescens</name>
    <dbReference type="NCBI Taxonomy" id="1929756"/>
    <lineage>
        <taxon>Eukaryota</taxon>
        <taxon>Fungi</taxon>
        <taxon>Dikarya</taxon>
        <taxon>Basidiomycota</taxon>
        <taxon>Agaricomycotina</taxon>
        <taxon>Agaricomycetes</taxon>
        <taxon>Agaricomycetidae</taxon>
        <taxon>Agaricales</taxon>
        <taxon>Marasmiineae</taxon>
        <taxon>Physalacriaceae</taxon>
        <taxon>Desarmillaria</taxon>
    </lineage>
</organism>
<accession>A0AA39NM62</accession>
<evidence type="ECO:0000256" key="1">
    <source>
        <dbReference type="SAM" id="MobiDB-lite"/>
    </source>
</evidence>